<organism evidence="2">
    <name type="scientific">uncultured Chloroflexia bacterium</name>
    <dbReference type="NCBI Taxonomy" id="1672391"/>
    <lineage>
        <taxon>Bacteria</taxon>
        <taxon>Bacillati</taxon>
        <taxon>Chloroflexota</taxon>
        <taxon>Chloroflexia</taxon>
        <taxon>environmental samples</taxon>
    </lineage>
</organism>
<feature type="non-terminal residue" evidence="2">
    <location>
        <position position="1"/>
    </location>
</feature>
<proteinExistence type="predicted"/>
<dbReference type="AlphaFoldDB" id="A0A6J4IY27"/>
<sequence>ARFPTTAPEAWHLLRDTLPAGRGRVLNPCSVHPLRARAQAILRRSCPHRPRRSQARPRALRGSRRRRGCAVAS</sequence>
<dbReference type="EMBL" id="CADCTR010000812">
    <property type="protein sequence ID" value="CAA9265409.1"/>
    <property type="molecule type" value="Genomic_DNA"/>
</dbReference>
<feature type="non-terminal residue" evidence="2">
    <location>
        <position position="73"/>
    </location>
</feature>
<protein>
    <submittedName>
        <fullName evidence="2">Uncharacterized protein</fullName>
    </submittedName>
</protein>
<accession>A0A6J4IY27</accession>
<evidence type="ECO:0000256" key="1">
    <source>
        <dbReference type="SAM" id="MobiDB-lite"/>
    </source>
</evidence>
<reference evidence="2" key="1">
    <citation type="submission" date="2020-02" db="EMBL/GenBank/DDBJ databases">
        <authorList>
            <person name="Meier V. D."/>
        </authorList>
    </citation>
    <scope>NUCLEOTIDE SEQUENCE</scope>
    <source>
        <strain evidence="2">AVDCRST_MAG93</strain>
    </source>
</reference>
<name>A0A6J4IY27_9CHLR</name>
<gene>
    <name evidence="2" type="ORF">AVDCRST_MAG93-2385</name>
</gene>
<feature type="region of interest" description="Disordered" evidence="1">
    <location>
        <begin position="45"/>
        <end position="73"/>
    </location>
</feature>
<evidence type="ECO:0000313" key="2">
    <source>
        <dbReference type="EMBL" id="CAA9265409.1"/>
    </source>
</evidence>